<feature type="domain" description="Ig-like" evidence="9">
    <location>
        <begin position="646"/>
        <end position="730"/>
    </location>
</feature>
<dbReference type="Proteomes" id="UP000694556">
    <property type="component" value="Chromosome 26"/>
</dbReference>
<keyword evidence="11" id="KW-1185">Reference proteome</keyword>
<keyword evidence="4 8" id="KW-0472">Membrane</keyword>
<keyword evidence="5" id="KW-1015">Disulfide bond</keyword>
<dbReference type="InterPro" id="IPR036179">
    <property type="entry name" value="Ig-like_dom_sf"/>
</dbReference>
<dbReference type="SMART" id="SM00409">
    <property type="entry name" value="IG"/>
    <property type="match status" value="3"/>
</dbReference>
<feature type="compositionally biased region" description="Polar residues" evidence="7">
    <location>
        <begin position="442"/>
        <end position="451"/>
    </location>
</feature>
<accession>A0A8C3CRF1</accession>
<feature type="domain" description="Ig-like" evidence="9">
    <location>
        <begin position="435"/>
        <end position="538"/>
    </location>
</feature>
<feature type="region of interest" description="Disordered" evidence="7">
    <location>
        <begin position="417"/>
        <end position="452"/>
    </location>
</feature>
<dbReference type="InterPro" id="IPR013162">
    <property type="entry name" value="CD80_C2-set"/>
</dbReference>
<dbReference type="PANTHER" id="PTHR45889:SF5">
    <property type="entry name" value="CELL ADHESION MOLECULE 3"/>
    <property type="match status" value="1"/>
</dbReference>
<dbReference type="PANTHER" id="PTHR45889">
    <property type="entry name" value="IG-LIKE DOMAIN-CONTAINING PROTEIN"/>
    <property type="match status" value="1"/>
</dbReference>
<reference evidence="10" key="1">
    <citation type="submission" date="2018-09" db="EMBL/GenBank/DDBJ databases">
        <title>Common duck and Muscovy duck high density SNP chip.</title>
        <authorList>
            <person name="Vignal A."/>
            <person name="Thebault N."/>
            <person name="Warren W.C."/>
        </authorList>
    </citation>
    <scope>NUCLEOTIDE SEQUENCE [LARGE SCALE GENOMIC DNA]</scope>
</reference>
<dbReference type="InterPro" id="IPR003598">
    <property type="entry name" value="Ig_sub2"/>
</dbReference>
<dbReference type="GO" id="GO:0042734">
    <property type="term" value="C:presynaptic membrane"/>
    <property type="evidence" value="ECO:0007669"/>
    <property type="project" value="TreeGrafter"/>
</dbReference>
<evidence type="ECO:0000256" key="4">
    <source>
        <dbReference type="ARBA" id="ARBA00023136"/>
    </source>
</evidence>
<evidence type="ECO:0000256" key="3">
    <source>
        <dbReference type="ARBA" id="ARBA00022737"/>
    </source>
</evidence>
<feature type="transmembrane region" description="Helical" evidence="8">
    <location>
        <begin position="784"/>
        <end position="811"/>
    </location>
</feature>
<dbReference type="PROSITE" id="PS50835">
    <property type="entry name" value="IG_LIKE"/>
    <property type="match status" value="3"/>
</dbReference>
<evidence type="ECO:0000256" key="2">
    <source>
        <dbReference type="ARBA" id="ARBA00022729"/>
    </source>
</evidence>
<name>A0A8C3CRF1_CAIMO</name>
<evidence type="ECO:0000256" key="8">
    <source>
        <dbReference type="SAM" id="Phobius"/>
    </source>
</evidence>
<dbReference type="Gene3D" id="2.60.40.10">
    <property type="entry name" value="Immunoglobulins"/>
    <property type="match status" value="3"/>
</dbReference>
<dbReference type="SMART" id="SM00408">
    <property type="entry name" value="IGc2"/>
    <property type="match status" value="3"/>
</dbReference>
<reference evidence="10" key="2">
    <citation type="submission" date="2025-08" db="UniProtKB">
        <authorList>
            <consortium name="Ensembl"/>
        </authorList>
    </citation>
    <scope>IDENTIFICATION</scope>
</reference>
<evidence type="ECO:0000256" key="7">
    <source>
        <dbReference type="SAM" id="MobiDB-lite"/>
    </source>
</evidence>
<evidence type="ECO:0000256" key="6">
    <source>
        <dbReference type="ARBA" id="ARBA00023319"/>
    </source>
</evidence>
<dbReference type="SMART" id="SM00407">
    <property type="entry name" value="IGc1"/>
    <property type="match status" value="1"/>
</dbReference>
<dbReference type="InterPro" id="IPR013783">
    <property type="entry name" value="Ig-like_fold"/>
</dbReference>
<organism evidence="10 11">
    <name type="scientific">Cairina moschata</name>
    <name type="common">Muscovy duck</name>
    <dbReference type="NCBI Taxonomy" id="8855"/>
    <lineage>
        <taxon>Eukaryota</taxon>
        <taxon>Metazoa</taxon>
        <taxon>Chordata</taxon>
        <taxon>Craniata</taxon>
        <taxon>Vertebrata</taxon>
        <taxon>Euteleostomi</taxon>
        <taxon>Archelosauria</taxon>
        <taxon>Archosauria</taxon>
        <taxon>Dinosauria</taxon>
        <taxon>Saurischia</taxon>
        <taxon>Theropoda</taxon>
        <taxon>Coelurosauria</taxon>
        <taxon>Aves</taxon>
        <taxon>Neognathae</taxon>
        <taxon>Galloanserae</taxon>
        <taxon>Anseriformes</taxon>
        <taxon>Anatidae</taxon>
        <taxon>Anatinae</taxon>
        <taxon>Cairina</taxon>
    </lineage>
</organism>
<keyword evidence="3" id="KW-0677">Repeat</keyword>
<evidence type="ECO:0000256" key="5">
    <source>
        <dbReference type="ARBA" id="ARBA00023157"/>
    </source>
</evidence>
<keyword evidence="6" id="KW-0393">Immunoglobulin domain</keyword>
<protein>
    <submittedName>
        <fullName evidence="10">Cell adhesion molecule 3</fullName>
    </submittedName>
</protein>
<keyword evidence="2" id="KW-0732">Signal</keyword>
<feature type="domain" description="Ig-like" evidence="9">
    <location>
        <begin position="543"/>
        <end position="641"/>
    </location>
</feature>
<dbReference type="SUPFAM" id="SSF48726">
    <property type="entry name" value="Immunoglobulin"/>
    <property type="match status" value="3"/>
</dbReference>
<dbReference type="AlphaFoldDB" id="A0A8C3CRF1"/>
<dbReference type="InterPro" id="IPR003599">
    <property type="entry name" value="Ig_sub"/>
</dbReference>
<dbReference type="Ensembl" id="ENSCMMT00000024772.1">
    <property type="protein sequence ID" value="ENSCMMP00000022623.1"/>
    <property type="gene ID" value="ENSCMMG00000014172.1"/>
</dbReference>
<evidence type="ECO:0000259" key="9">
    <source>
        <dbReference type="PROSITE" id="PS50835"/>
    </source>
</evidence>
<dbReference type="FunFam" id="2.60.40.10:FF:000013">
    <property type="entry name" value="cell adhesion molecule 1 isoform X1"/>
    <property type="match status" value="1"/>
</dbReference>
<dbReference type="GO" id="GO:0007156">
    <property type="term" value="P:homophilic cell adhesion via plasma membrane adhesion molecules"/>
    <property type="evidence" value="ECO:0007669"/>
    <property type="project" value="TreeGrafter"/>
</dbReference>
<evidence type="ECO:0000313" key="11">
    <source>
        <dbReference type="Proteomes" id="UP000694556"/>
    </source>
</evidence>
<dbReference type="InterPro" id="IPR007110">
    <property type="entry name" value="Ig-like_dom"/>
</dbReference>
<proteinExistence type="predicted"/>
<dbReference type="InterPro" id="IPR003597">
    <property type="entry name" value="Ig_C1-set"/>
</dbReference>
<feature type="compositionally biased region" description="Low complexity" evidence="7">
    <location>
        <begin position="752"/>
        <end position="770"/>
    </location>
</feature>
<evidence type="ECO:0000313" key="10">
    <source>
        <dbReference type="Ensembl" id="ENSCMMP00000022623.1"/>
    </source>
</evidence>
<sequence>MFNHSGHLRSATLGLRCNAARPRGRRQLLWLPSPPGILHRAGAATWAPESPRGAWLRGSIPRCGSSASLFPAQPLYFHPSLFTGEPGAQHQFFQPAAVAQGSRGARPALLLLMEPLTCGRRTPWEAFADLQQQAEHSSGQKRGIDRMLLPRAPRGAVFQRQDVLRGICAVLLACLCPCRSASRGSLGGLCSASPHFTTLGFFFFFFFFPSPWYWGLHLQKAESGRWQRGAGGTRPKLGALLPWGLPWELGAPRCSRPQRSIHRSICCSQVKDSGIQPDFFSSKMTFPSSCAVRTWHRCAAPTSRHTSPWAGSGAARVSRNRGIYSLFPGNKCPRAQLVCLILGQPAAAISPASLGRAGRVFGCLQSNKQSAGASEATISKTPRWAGRRSLKQNCQSKELVSLATLMVEIGLRVGAKKHAQESGEQPLPVRGAESPRTRSRAGESQPTTSDETVVAGGTVVLKCQVEDPDDSSLQWSNPAQQTLYFGEKRALRDNRIQLERSTPNELTISITDVVLADEGEYTCSIFTMPVRTAKALVTVLGIPQKPQIFGHEQPIDEEKIARLTCRSSGSKPAAQLRWKKGNKELKAEGTEVVEDPNGKTFTVSSRVEFRVTKEDNDAEVTCTVDHESLQNSERSTTQKLQVHYKPTAKIEPHPLYPREGEKLQLQCDGQGNPVPQEFLWEKEGSDAPLQLSSDSILIFPFLNKSDSGTYVCTATSSMGSVVAKYNLDVSDLPQLPTPHVHSTPAPPPGPSQPTSHASSMATASSFTPAPVQDASPVPSTSSTYHAVIGGVVAVIVFLLLSLLIVLGHYLIRHKGVCVRHGETVTASRQQSPAEVMCTYLTHEAKGSDDAPDADTAIINAEGGQAGGDDKKEYFI</sequence>
<dbReference type="Pfam" id="PF13927">
    <property type="entry name" value="Ig_3"/>
    <property type="match status" value="2"/>
</dbReference>
<comment type="subcellular location">
    <subcellularLocation>
        <location evidence="1">Membrane</location>
        <topology evidence="1">Single-pass membrane protein</topology>
    </subcellularLocation>
</comment>
<keyword evidence="8" id="KW-0812">Transmembrane</keyword>
<evidence type="ECO:0000256" key="1">
    <source>
        <dbReference type="ARBA" id="ARBA00004167"/>
    </source>
</evidence>
<keyword evidence="8" id="KW-1133">Transmembrane helix</keyword>
<dbReference type="Pfam" id="PF08205">
    <property type="entry name" value="C2-set_2"/>
    <property type="match status" value="1"/>
</dbReference>
<feature type="region of interest" description="Disordered" evidence="7">
    <location>
        <begin position="733"/>
        <end position="778"/>
    </location>
</feature>
<reference evidence="10" key="3">
    <citation type="submission" date="2025-09" db="UniProtKB">
        <authorList>
            <consortium name="Ensembl"/>
        </authorList>
    </citation>
    <scope>IDENTIFICATION</scope>
</reference>